<dbReference type="RefSeq" id="WP_002696997.1">
    <property type="nucleotide sequence ID" value="NZ_AAWS01000013.1"/>
</dbReference>
<dbReference type="Gene3D" id="6.10.250.2860">
    <property type="match status" value="1"/>
</dbReference>
<dbReference type="NCBIfam" id="TIGR00231">
    <property type="entry name" value="small_GTP"/>
    <property type="match status" value="1"/>
</dbReference>
<dbReference type="FunFam" id="3.40.50.11060:FF:000001">
    <property type="entry name" value="GTPase HflX"/>
    <property type="match status" value="1"/>
</dbReference>
<evidence type="ECO:0000313" key="10">
    <source>
        <dbReference type="EMBL" id="EAY28883.1"/>
    </source>
</evidence>
<comment type="similarity">
    <text evidence="6">Belongs to the TRAFAC class OBG-HflX-like GTPase superfamily. HflX GTPase family.</text>
</comment>
<dbReference type="PANTHER" id="PTHR10229:SF0">
    <property type="entry name" value="GTP-BINDING PROTEIN 6-RELATED"/>
    <property type="match status" value="1"/>
</dbReference>
<dbReference type="EMBL" id="AAWS01000013">
    <property type="protein sequence ID" value="EAY28883.1"/>
    <property type="molecule type" value="Genomic_DNA"/>
</dbReference>
<comment type="cofactor">
    <cofactor evidence="8">
        <name>Mg(2+)</name>
        <dbReference type="ChEBI" id="CHEBI:18420"/>
    </cofactor>
</comment>
<dbReference type="InterPro" id="IPR005225">
    <property type="entry name" value="Small_GTP-bd"/>
</dbReference>
<dbReference type="AlphaFoldDB" id="A1ZKR7"/>
<dbReference type="InterPro" id="IPR027417">
    <property type="entry name" value="P-loop_NTPase"/>
</dbReference>
<evidence type="ECO:0000256" key="4">
    <source>
        <dbReference type="ARBA" id="ARBA00022842"/>
    </source>
</evidence>
<dbReference type="Proteomes" id="UP000004095">
    <property type="component" value="Unassembled WGS sequence"/>
</dbReference>
<dbReference type="InterPro" id="IPR030394">
    <property type="entry name" value="G_HFLX_dom"/>
</dbReference>
<dbReference type="PROSITE" id="PS51705">
    <property type="entry name" value="G_HFLX"/>
    <property type="match status" value="1"/>
</dbReference>
<dbReference type="InterPro" id="IPR042108">
    <property type="entry name" value="GTPase_HflX_N_sf"/>
</dbReference>
<evidence type="ECO:0000256" key="8">
    <source>
        <dbReference type="PIRSR" id="PIRSR006809-2"/>
    </source>
</evidence>
<dbReference type="SUPFAM" id="SSF52540">
    <property type="entry name" value="P-loop containing nucleoside triphosphate hydrolases"/>
    <property type="match status" value="1"/>
</dbReference>
<dbReference type="GO" id="GO:0046872">
    <property type="term" value="F:metal ion binding"/>
    <property type="evidence" value="ECO:0007669"/>
    <property type="project" value="UniProtKB-KW"/>
</dbReference>
<dbReference type="GO" id="GO:0005737">
    <property type="term" value="C:cytoplasm"/>
    <property type="evidence" value="ECO:0007669"/>
    <property type="project" value="UniProtKB-SubCell"/>
</dbReference>
<reference evidence="10 11" key="1">
    <citation type="submission" date="2007-01" db="EMBL/GenBank/DDBJ databases">
        <authorList>
            <person name="Haygood M."/>
            <person name="Podell S."/>
            <person name="Anderson C."/>
            <person name="Hopkinson B."/>
            <person name="Roe K."/>
            <person name="Barbeau K."/>
            <person name="Gaasterland T."/>
            <person name="Ferriera S."/>
            <person name="Johnson J."/>
            <person name="Kravitz S."/>
            <person name="Beeson K."/>
            <person name="Sutton G."/>
            <person name="Rogers Y.-H."/>
            <person name="Friedman R."/>
            <person name="Frazier M."/>
            <person name="Venter J.C."/>
        </authorList>
    </citation>
    <scope>NUCLEOTIDE SEQUENCE [LARGE SCALE GENOMIC DNA]</scope>
    <source>
        <strain evidence="10 11">ATCC 23134</strain>
    </source>
</reference>
<feature type="binding site" evidence="7">
    <location>
        <begin position="233"/>
        <end position="237"/>
    </location>
    <ligand>
        <name>GTP</name>
        <dbReference type="ChEBI" id="CHEBI:37565"/>
    </ligand>
</feature>
<organism evidence="10 11">
    <name type="scientific">Microscilla marina ATCC 23134</name>
    <dbReference type="NCBI Taxonomy" id="313606"/>
    <lineage>
        <taxon>Bacteria</taxon>
        <taxon>Pseudomonadati</taxon>
        <taxon>Bacteroidota</taxon>
        <taxon>Cytophagia</taxon>
        <taxon>Cytophagales</taxon>
        <taxon>Microscillaceae</taxon>
        <taxon>Microscilla</taxon>
    </lineage>
</organism>
<dbReference type="eggNOG" id="COG2262">
    <property type="taxonomic scope" value="Bacteria"/>
</dbReference>
<dbReference type="InterPro" id="IPR016496">
    <property type="entry name" value="GTPase_HflX"/>
</dbReference>
<evidence type="ECO:0000256" key="7">
    <source>
        <dbReference type="PIRSR" id="PIRSR006809-1"/>
    </source>
</evidence>
<comment type="subcellular location">
    <subcellularLocation>
        <location evidence="6">Cytoplasm</location>
    </subcellularLocation>
    <text evidence="6">May associate with membranes.</text>
</comment>
<proteinExistence type="inferred from homology"/>
<keyword evidence="2 8" id="KW-0479">Metal-binding</keyword>
<protein>
    <recommendedName>
        <fullName evidence="6">GTPase HflX</fullName>
    </recommendedName>
    <alternativeName>
        <fullName evidence="6">GTP-binding protein HflX</fullName>
    </alternativeName>
</protein>
<dbReference type="InterPro" id="IPR032305">
    <property type="entry name" value="GTP-bd_M"/>
</dbReference>
<feature type="binding site" evidence="8">
    <location>
        <position position="215"/>
    </location>
    <ligand>
        <name>Mg(2+)</name>
        <dbReference type="ChEBI" id="CHEBI:18420"/>
    </ligand>
</feature>
<evidence type="ECO:0000256" key="6">
    <source>
        <dbReference type="HAMAP-Rule" id="MF_00900"/>
    </source>
</evidence>
<feature type="binding site" evidence="7">
    <location>
        <begin position="346"/>
        <end position="348"/>
    </location>
    <ligand>
        <name>GTP</name>
        <dbReference type="ChEBI" id="CHEBI:37565"/>
    </ligand>
</feature>
<evidence type="ECO:0000256" key="3">
    <source>
        <dbReference type="ARBA" id="ARBA00022741"/>
    </source>
</evidence>
<dbReference type="HAMAP" id="MF_00900">
    <property type="entry name" value="GTPase_HflX"/>
    <property type="match status" value="1"/>
</dbReference>
<dbReference type="Pfam" id="PF13167">
    <property type="entry name" value="GTP-bdg_N"/>
    <property type="match status" value="1"/>
</dbReference>
<dbReference type="PRINTS" id="PR00326">
    <property type="entry name" value="GTP1OBG"/>
</dbReference>
<feature type="domain" description="Hflx-type G" evidence="9">
    <location>
        <begin position="202"/>
        <end position="368"/>
    </location>
</feature>
<feature type="binding site" evidence="7">
    <location>
        <begin position="208"/>
        <end position="215"/>
    </location>
    <ligand>
        <name>GTP</name>
        <dbReference type="ChEBI" id="CHEBI:37565"/>
    </ligand>
</feature>
<feature type="binding site" evidence="8">
    <location>
        <position position="235"/>
    </location>
    <ligand>
        <name>Mg(2+)</name>
        <dbReference type="ChEBI" id="CHEBI:18420"/>
    </ligand>
</feature>
<keyword evidence="4 8" id="KW-0460">Magnesium</keyword>
<evidence type="ECO:0000256" key="5">
    <source>
        <dbReference type="ARBA" id="ARBA00023134"/>
    </source>
</evidence>
<comment type="function">
    <text evidence="6">GTPase that associates with the 50S ribosomal subunit and may have a role during protein synthesis or ribosome biogenesis.</text>
</comment>
<comment type="subunit">
    <text evidence="6">Monomer. Associates with the 50S ribosomal subunit.</text>
</comment>
<evidence type="ECO:0000313" key="11">
    <source>
        <dbReference type="Proteomes" id="UP000004095"/>
    </source>
</evidence>
<dbReference type="Pfam" id="PF16360">
    <property type="entry name" value="GTP-bdg_M"/>
    <property type="match status" value="1"/>
</dbReference>
<keyword evidence="11" id="KW-1185">Reference proteome</keyword>
<keyword evidence="5 6" id="KW-0342">GTP-binding</keyword>
<keyword evidence="3 6" id="KW-0547">Nucleotide-binding</keyword>
<dbReference type="OrthoDB" id="9812272at2"/>
<dbReference type="PANTHER" id="PTHR10229">
    <property type="entry name" value="GTP-BINDING PROTEIN HFLX"/>
    <property type="match status" value="1"/>
</dbReference>
<evidence type="ECO:0000256" key="2">
    <source>
        <dbReference type="ARBA" id="ARBA00022723"/>
    </source>
</evidence>
<evidence type="ECO:0000256" key="1">
    <source>
        <dbReference type="ARBA" id="ARBA00022490"/>
    </source>
</evidence>
<dbReference type="NCBIfam" id="TIGR03156">
    <property type="entry name" value="GTP_HflX"/>
    <property type="match status" value="1"/>
</dbReference>
<feature type="binding site" evidence="7">
    <location>
        <begin position="254"/>
        <end position="257"/>
    </location>
    <ligand>
        <name>GTP</name>
        <dbReference type="ChEBI" id="CHEBI:37565"/>
    </ligand>
</feature>
<dbReference type="Gene3D" id="3.40.50.11060">
    <property type="entry name" value="GTPase HflX, N-terminal domain"/>
    <property type="match status" value="1"/>
</dbReference>
<dbReference type="InterPro" id="IPR006073">
    <property type="entry name" value="GTP-bd"/>
</dbReference>
<accession>A1ZKR7</accession>
<dbReference type="PIRSF" id="PIRSF006809">
    <property type="entry name" value="GTP-binding_hflX_prd"/>
    <property type="match status" value="1"/>
</dbReference>
<sequence length="381" mass="43283">MKGPYSTTKSQETAVLVAVIRTNQTEEATQAYLDELEFLAKTLGVKTLANFTQRLETPDKKTFVRKGKLEEIHAVVEAEKADMVIFDDDLNPSQVRNLERDLECKILDRSLLILDIFALRAKTAQAKTQVELAQYQYVLPRLTNMWTHLSKQKGGIGMRGPGETELETDRRIIKDKITLLRKKLDKIDLQNATRRKTRGQQVRVALVGYTNVGKSTIMQLFSKADIYAKNELFATVDSTVRKVVFNNIPFLLTDTVGFIRKLPTTLIESFKSTLDEVREADILIHVADVSTSFCEEQIETVNKTLLEIDAIDKPTILVLNKIDLVDEMPAWVSSLEYDNTEVVVVSAQEKQGIDELKAKVLALVEEKFYKIFPNYTKDSQF</sequence>
<dbReference type="GO" id="GO:0043022">
    <property type="term" value="F:ribosome binding"/>
    <property type="evidence" value="ECO:0007669"/>
    <property type="project" value="TreeGrafter"/>
</dbReference>
<dbReference type="InterPro" id="IPR025121">
    <property type="entry name" value="GTPase_HflX_N"/>
</dbReference>
<evidence type="ECO:0000259" key="9">
    <source>
        <dbReference type="PROSITE" id="PS51705"/>
    </source>
</evidence>
<dbReference type="CDD" id="cd01878">
    <property type="entry name" value="HflX"/>
    <property type="match status" value="1"/>
</dbReference>
<keyword evidence="1 6" id="KW-0963">Cytoplasm</keyword>
<dbReference type="GO" id="GO:0003924">
    <property type="term" value="F:GTPase activity"/>
    <property type="evidence" value="ECO:0007669"/>
    <property type="project" value="UniProtKB-UniRule"/>
</dbReference>
<comment type="caution">
    <text evidence="10">The sequence shown here is derived from an EMBL/GenBank/DDBJ whole genome shotgun (WGS) entry which is preliminary data.</text>
</comment>
<gene>
    <name evidence="6" type="primary">hflX</name>
    <name evidence="10" type="ORF">M23134_00036</name>
</gene>
<dbReference type="GO" id="GO:0005525">
    <property type="term" value="F:GTP binding"/>
    <property type="evidence" value="ECO:0007669"/>
    <property type="project" value="UniProtKB-UniRule"/>
</dbReference>
<feature type="binding site" evidence="7">
    <location>
        <begin position="320"/>
        <end position="323"/>
    </location>
    <ligand>
        <name>GTP</name>
        <dbReference type="ChEBI" id="CHEBI:37565"/>
    </ligand>
</feature>
<dbReference type="Pfam" id="PF01926">
    <property type="entry name" value="MMR_HSR1"/>
    <property type="match status" value="1"/>
</dbReference>
<name>A1ZKR7_MICM2</name>
<dbReference type="Gene3D" id="3.40.50.300">
    <property type="entry name" value="P-loop containing nucleotide triphosphate hydrolases"/>
    <property type="match status" value="1"/>
</dbReference>